<dbReference type="PANTHER" id="PTHR11410">
    <property type="entry name" value="ATP SYNTHASE SUBUNIT A"/>
    <property type="match status" value="1"/>
</dbReference>
<evidence type="ECO:0000256" key="9">
    <source>
        <dbReference type="ARBA" id="ARBA00023136"/>
    </source>
</evidence>
<dbReference type="Gramene" id="OMERI04G06760.1">
    <property type="protein sequence ID" value="OMERI04G06760.1"/>
    <property type="gene ID" value="OMERI04G06760"/>
</dbReference>
<dbReference type="InterPro" id="IPR045083">
    <property type="entry name" value="ATP_synth_F0_asu_bact/mt"/>
</dbReference>
<keyword evidence="13" id="KW-1185">Reference proteome</keyword>
<evidence type="ECO:0000256" key="4">
    <source>
        <dbReference type="ARBA" id="ARBA00022547"/>
    </source>
</evidence>
<protein>
    <recommendedName>
        <fullName evidence="11">F-ATPase protein 6</fullName>
    </recommendedName>
</protein>
<evidence type="ECO:0000256" key="3">
    <source>
        <dbReference type="ARBA" id="ARBA00022448"/>
    </source>
</evidence>
<evidence type="ECO:0000256" key="1">
    <source>
        <dbReference type="ARBA" id="ARBA00004141"/>
    </source>
</evidence>
<evidence type="ECO:0000256" key="5">
    <source>
        <dbReference type="ARBA" id="ARBA00022692"/>
    </source>
</evidence>
<evidence type="ECO:0000256" key="6">
    <source>
        <dbReference type="ARBA" id="ARBA00022781"/>
    </source>
</evidence>
<dbReference type="GO" id="GO:0045259">
    <property type="term" value="C:proton-transporting ATP synthase complex"/>
    <property type="evidence" value="ECO:0007669"/>
    <property type="project" value="UniProtKB-KW"/>
</dbReference>
<keyword evidence="8" id="KW-0406">Ion transport</keyword>
<reference evidence="12" key="1">
    <citation type="submission" date="2015-04" db="UniProtKB">
        <authorList>
            <consortium name="EnsemblPlants"/>
        </authorList>
    </citation>
    <scope>IDENTIFICATION</scope>
</reference>
<dbReference type="HOGENOM" id="CLU_2658678_0_0_1"/>
<keyword evidence="4" id="KW-0138">CF(0)</keyword>
<dbReference type="eggNOG" id="KOG4665">
    <property type="taxonomic scope" value="Eukaryota"/>
</dbReference>
<organism evidence="12">
    <name type="scientific">Oryza meridionalis</name>
    <dbReference type="NCBI Taxonomy" id="40149"/>
    <lineage>
        <taxon>Eukaryota</taxon>
        <taxon>Viridiplantae</taxon>
        <taxon>Streptophyta</taxon>
        <taxon>Embryophyta</taxon>
        <taxon>Tracheophyta</taxon>
        <taxon>Spermatophyta</taxon>
        <taxon>Magnoliopsida</taxon>
        <taxon>Liliopsida</taxon>
        <taxon>Poales</taxon>
        <taxon>Poaceae</taxon>
        <taxon>BOP clade</taxon>
        <taxon>Oryzoideae</taxon>
        <taxon>Oryzeae</taxon>
        <taxon>Oryzinae</taxon>
        <taxon>Oryza</taxon>
    </lineage>
</organism>
<keyword evidence="3" id="KW-0813">Transport</keyword>
<dbReference type="PANTHER" id="PTHR11410:SF0">
    <property type="entry name" value="ATP SYNTHASE SUBUNIT A"/>
    <property type="match status" value="1"/>
</dbReference>
<keyword evidence="9" id="KW-0472">Membrane</keyword>
<keyword evidence="6" id="KW-0375">Hydrogen ion transport</keyword>
<dbReference type="GO" id="GO:0046933">
    <property type="term" value="F:proton-transporting ATP synthase activity, rotational mechanism"/>
    <property type="evidence" value="ECO:0007669"/>
    <property type="project" value="TreeGrafter"/>
</dbReference>
<sequence length="76" mass="8682">MGLNQRYSLWKLLNDSLKRRRTVPQAEIDAFFEPFERAQLLALTGLELGVAILQAHVSTISICIYLNDAINLHQNE</sequence>
<proteinExistence type="inferred from homology"/>
<keyword evidence="5" id="KW-0812">Transmembrane</keyword>
<name>A0A0E0DCF1_9ORYZ</name>
<evidence type="ECO:0000256" key="2">
    <source>
        <dbReference type="ARBA" id="ARBA00006810"/>
    </source>
</evidence>
<comment type="subcellular location">
    <subcellularLocation>
        <location evidence="1">Membrane</location>
        <topology evidence="1">Multi-pass membrane protein</topology>
    </subcellularLocation>
</comment>
<accession>A0A0E0DCF1</accession>
<evidence type="ECO:0000313" key="13">
    <source>
        <dbReference type="Proteomes" id="UP000008021"/>
    </source>
</evidence>
<evidence type="ECO:0000256" key="7">
    <source>
        <dbReference type="ARBA" id="ARBA00022989"/>
    </source>
</evidence>
<keyword evidence="10" id="KW-0066">ATP synthesis</keyword>
<evidence type="ECO:0000256" key="11">
    <source>
        <dbReference type="ARBA" id="ARBA00032954"/>
    </source>
</evidence>
<comment type="similarity">
    <text evidence="2">Belongs to the ATPase A chain family.</text>
</comment>
<evidence type="ECO:0000256" key="10">
    <source>
        <dbReference type="ARBA" id="ARBA00023310"/>
    </source>
</evidence>
<dbReference type="Proteomes" id="UP000008021">
    <property type="component" value="Chromosome 4"/>
</dbReference>
<dbReference type="EnsemblPlants" id="OMERI04G06760.1">
    <property type="protein sequence ID" value="OMERI04G06760.1"/>
    <property type="gene ID" value="OMERI04G06760"/>
</dbReference>
<dbReference type="STRING" id="40149.A0A0E0DCF1"/>
<keyword evidence="7" id="KW-1133">Transmembrane helix</keyword>
<evidence type="ECO:0000313" key="12">
    <source>
        <dbReference type="EnsemblPlants" id="OMERI04G06760.1"/>
    </source>
</evidence>
<reference evidence="12" key="2">
    <citation type="submission" date="2018-05" db="EMBL/GenBank/DDBJ databases">
        <title>OmerRS3 (Oryza meridionalis Reference Sequence Version 3).</title>
        <authorList>
            <person name="Zhang J."/>
            <person name="Kudrna D."/>
            <person name="Lee S."/>
            <person name="Talag J."/>
            <person name="Welchert J."/>
            <person name="Wing R.A."/>
        </authorList>
    </citation>
    <scope>NUCLEOTIDE SEQUENCE [LARGE SCALE GENOMIC DNA]</scope>
    <source>
        <strain evidence="12">cv. OR44</strain>
    </source>
</reference>
<evidence type="ECO:0000256" key="8">
    <source>
        <dbReference type="ARBA" id="ARBA00023065"/>
    </source>
</evidence>
<dbReference type="AlphaFoldDB" id="A0A0E0DCF1"/>